<dbReference type="SUPFAM" id="SSF56176">
    <property type="entry name" value="FAD-binding/transporter-associated domain-like"/>
    <property type="match status" value="1"/>
</dbReference>
<dbReference type="Gene3D" id="3.30.70.2740">
    <property type="match status" value="1"/>
</dbReference>
<dbReference type="InterPro" id="IPR016171">
    <property type="entry name" value="Vanillyl_alc_oxidase_C-sub2"/>
</dbReference>
<dbReference type="InterPro" id="IPR036318">
    <property type="entry name" value="FAD-bd_PCMH-like_sf"/>
</dbReference>
<evidence type="ECO:0000256" key="1">
    <source>
        <dbReference type="ARBA" id="ARBA00001974"/>
    </source>
</evidence>
<dbReference type="Gene3D" id="3.30.465.10">
    <property type="match status" value="1"/>
</dbReference>
<dbReference type="Gene3D" id="1.10.45.10">
    <property type="entry name" value="Vanillyl-alcohol Oxidase, Chain A, domain 4"/>
    <property type="match status" value="1"/>
</dbReference>
<dbReference type="InterPro" id="IPR016164">
    <property type="entry name" value="FAD-linked_Oxase-like_C"/>
</dbReference>
<dbReference type="Gene3D" id="3.30.70.2190">
    <property type="match status" value="1"/>
</dbReference>
<dbReference type="InterPro" id="IPR016166">
    <property type="entry name" value="FAD-bd_PCMH"/>
</dbReference>
<dbReference type="GO" id="GO:0071949">
    <property type="term" value="F:FAD binding"/>
    <property type="evidence" value="ECO:0007669"/>
    <property type="project" value="InterPro"/>
</dbReference>
<dbReference type="PANTHER" id="PTHR43716:SF1">
    <property type="entry name" value="D-2-HYDROXYGLUTARATE DEHYDROGENASE, MITOCHONDRIAL"/>
    <property type="match status" value="1"/>
</dbReference>
<sequence>MWWTPQALTSLLPTHKKLFAYIPNSMFANVFLRGWCQRGMVRRMTTYSSAWEHVGRFEELLGNKGGVLTEEDDIQPFCKDWMGQYGGNKNVVLKPNSTEQVSSLLRYCSEQKIAVVPQGGNTGLVGGSVPLHNHEVILSLSRCNKIQSFDSTSGVVTCGSGVVLEDLDTYLADYGYRVPLDLGAKGTCQIGGNISTNAGGLRLLRYGSLHGTVLGAEVVTGDGRVLDMRNSMRKNNTGYGLHHMFIGAEGTLGVITNISLLATRRLASEQVMFLAVPSFVSAVSVLRQAKEELGEILSAFEFLDQKSLDLVLEFFPDYRYPLSINDNNDNFYVLIETQGSDEGHDIDKLMKFLEKAMESEETKVKDGTIAQSDVQRRDIWRLRESVTLALGKRGGVYKYDFSLPTAEMYDLVQEVDQKIKKSNLDDGTMVVGYGHMGDGNLHLNVSAPSRTPFLSDLLEPYLYQRTRDMGGSVSAEHGIGVMKKNYLGYNKEESVVRVMRELKGLMDPAGIMNPGKVL</sequence>
<evidence type="ECO:0000259" key="6">
    <source>
        <dbReference type="PROSITE" id="PS51387"/>
    </source>
</evidence>
<keyword evidence="4" id="KW-0274">FAD</keyword>
<dbReference type="SUPFAM" id="SSF55103">
    <property type="entry name" value="FAD-linked oxidases, C-terminal domain"/>
    <property type="match status" value="1"/>
</dbReference>
<dbReference type="InterPro" id="IPR006094">
    <property type="entry name" value="Oxid_FAD_bind_N"/>
</dbReference>
<dbReference type="Gene3D" id="3.30.43.10">
    <property type="entry name" value="Uridine Diphospho-n-acetylenolpyruvylglucosamine Reductase, domain 2"/>
    <property type="match status" value="1"/>
</dbReference>
<dbReference type="Pfam" id="PF01565">
    <property type="entry name" value="FAD_binding_4"/>
    <property type="match status" value="1"/>
</dbReference>
<dbReference type="InterPro" id="IPR051264">
    <property type="entry name" value="FAD-oxidored/transferase_4"/>
</dbReference>
<name>A0A7S4NJF4_9EUKA</name>
<evidence type="ECO:0000313" key="7">
    <source>
        <dbReference type="EMBL" id="CAE2291572.1"/>
    </source>
</evidence>
<accession>A0A7S4NJF4</accession>
<dbReference type="EMBL" id="HBKR01008265">
    <property type="protein sequence ID" value="CAE2291572.1"/>
    <property type="molecule type" value="Transcribed_RNA"/>
</dbReference>
<organism evidence="7">
    <name type="scientific">Paramoeba aestuarina</name>
    <dbReference type="NCBI Taxonomy" id="180227"/>
    <lineage>
        <taxon>Eukaryota</taxon>
        <taxon>Amoebozoa</taxon>
        <taxon>Discosea</taxon>
        <taxon>Flabellinia</taxon>
        <taxon>Dactylopodida</taxon>
        <taxon>Paramoebidae</taxon>
        <taxon>Paramoeba</taxon>
    </lineage>
</organism>
<dbReference type="PANTHER" id="PTHR43716">
    <property type="entry name" value="D-2-HYDROXYGLUTARATE DEHYDROGENASE, MITOCHONDRIAL"/>
    <property type="match status" value="1"/>
</dbReference>
<proteinExistence type="inferred from homology"/>
<evidence type="ECO:0000256" key="5">
    <source>
        <dbReference type="ARBA" id="ARBA00023002"/>
    </source>
</evidence>
<evidence type="ECO:0000256" key="4">
    <source>
        <dbReference type="ARBA" id="ARBA00022827"/>
    </source>
</evidence>
<dbReference type="InterPro" id="IPR016169">
    <property type="entry name" value="FAD-bd_PCMH_sub2"/>
</dbReference>
<evidence type="ECO:0000256" key="3">
    <source>
        <dbReference type="ARBA" id="ARBA00022630"/>
    </source>
</evidence>
<feature type="domain" description="FAD-binding PCMH-type" evidence="6">
    <location>
        <begin position="85"/>
        <end position="265"/>
    </location>
</feature>
<dbReference type="FunFam" id="3.30.70.2190:FF:000001">
    <property type="entry name" value="D-2-hydroxyglutarate dehydrogenase mitochondrial"/>
    <property type="match status" value="1"/>
</dbReference>
<dbReference type="PROSITE" id="PS51387">
    <property type="entry name" value="FAD_PCMH"/>
    <property type="match status" value="1"/>
</dbReference>
<comment type="similarity">
    <text evidence="2">Belongs to the FAD-binding oxidoreductase/transferase type 4 family.</text>
</comment>
<dbReference type="FunFam" id="1.10.45.10:FF:000001">
    <property type="entry name" value="D-lactate dehydrogenase mitochondrial"/>
    <property type="match status" value="1"/>
</dbReference>
<dbReference type="GO" id="GO:0005739">
    <property type="term" value="C:mitochondrion"/>
    <property type="evidence" value="ECO:0007669"/>
    <property type="project" value="TreeGrafter"/>
</dbReference>
<dbReference type="GO" id="GO:0016491">
    <property type="term" value="F:oxidoreductase activity"/>
    <property type="evidence" value="ECO:0007669"/>
    <property type="project" value="UniProtKB-KW"/>
</dbReference>
<dbReference type="InterPro" id="IPR004113">
    <property type="entry name" value="FAD-bd_oxidored_4_C"/>
</dbReference>
<dbReference type="FunFam" id="3.30.465.10:FF:000001">
    <property type="entry name" value="D-2-hydroxyglutarate dehydrogenase, mitochondrial"/>
    <property type="match status" value="1"/>
</dbReference>
<keyword evidence="3" id="KW-0285">Flavoprotein</keyword>
<reference evidence="7" key="1">
    <citation type="submission" date="2021-01" db="EMBL/GenBank/DDBJ databases">
        <authorList>
            <person name="Corre E."/>
            <person name="Pelletier E."/>
            <person name="Niang G."/>
            <person name="Scheremetjew M."/>
            <person name="Finn R."/>
            <person name="Kale V."/>
            <person name="Holt S."/>
            <person name="Cochrane G."/>
            <person name="Meng A."/>
            <person name="Brown T."/>
            <person name="Cohen L."/>
        </authorList>
    </citation>
    <scope>NUCLEOTIDE SEQUENCE</scope>
    <source>
        <strain evidence="7">SoJaBio B1-5/56/2</strain>
    </source>
</reference>
<dbReference type="InterPro" id="IPR016167">
    <property type="entry name" value="FAD-bd_PCMH_sub1"/>
</dbReference>
<protein>
    <recommendedName>
        <fullName evidence="6">FAD-binding PCMH-type domain-containing protein</fullName>
    </recommendedName>
</protein>
<keyword evidence="5" id="KW-0560">Oxidoreductase</keyword>
<dbReference type="FunFam" id="3.30.43.10:FF:000011">
    <property type="entry name" value="D-lactate dehydrogenase (Cytochrome)"/>
    <property type="match status" value="1"/>
</dbReference>
<gene>
    <name evidence="7" type="ORF">NAES01612_LOCUS5465</name>
</gene>
<dbReference type="Pfam" id="PF02913">
    <property type="entry name" value="FAD-oxidase_C"/>
    <property type="match status" value="1"/>
</dbReference>
<evidence type="ECO:0000256" key="2">
    <source>
        <dbReference type="ARBA" id="ARBA00008000"/>
    </source>
</evidence>
<dbReference type="AlphaFoldDB" id="A0A7S4NJF4"/>
<comment type="cofactor">
    <cofactor evidence="1">
        <name>FAD</name>
        <dbReference type="ChEBI" id="CHEBI:57692"/>
    </cofactor>
</comment>